<organism evidence="1 2">
    <name type="scientific">Anaeramoeba ignava</name>
    <name type="common">Anaerobic marine amoeba</name>
    <dbReference type="NCBI Taxonomy" id="1746090"/>
    <lineage>
        <taxon>Eukaryota</taxon>
        <taxon>Metamonada</taxon>
        <taxon>Anaeramoebidae</taxon>
        <taxon>Anaeramoeba</taxon>
    </lineage>
</organism>
<name>A0A9Q0LQT2_ANAIG</name>
<keyword evidence="2" id="KW-1185">Reference proteome</keyword>
<reference evidence="1" key="1">
    <citation type="submission" date="2022-10" db="EMBL/GenBank/DDBJ databases">
        <title>Novel sulphate-reducing endosymbionts in the free-living metamonad Anaeramoeba.</title>
        <authorList>
            <person name="Jerlstrom-Hultqvist J."/>
            <person name="Cepicka I."/>
            <person name="Gallot-Lavallee L."/>
            <person name="Salas-Leiva D."/>
            <person name="Curtis B.A."/>
            <person name="Zahonova K."/>
            <person name="Pipaliya S."/>
            <person name="Dacks J."/>
            <person name="Roger A.J."/>
        </authorList>
    </citation>
    <scope>NUCLEOTIDE SEQUENCE</scope>
    <source>
        <strain evidence="1">BMAN</strain>
    </source>
</reference>
<sequence>MEQERKNFINQLLALRKTRKLNSKPEKAVFIYEESKKQNFPLSINFISQELNISSSQIKRALKAKREGREIGQKLKNWKQNEERYQKKKFHVSFAIVRNLLEKMDSYQPSLIINADETIVKLGNKTKVQVVTSKRKNL</sequence>
<dbReference type="Proteomes" id="UP001149090">
    <property type="component" value="Unassembled WGS sequence"/>
</dbReference>
<protein>
    <submittedName>
        <fullName evidence="1">Uncharacterized protein</fullName>
    </submittedName>
</protein>
<accession>A0A9Q0LQT2</accession>
<evidence type="ECO:0000313" key="2">
    <source>
        <dbReference type="Proteomes" id="UP001149090"/>
    </source>
</evidence>
<dbReference type="EMBL" id="JAPDFW010000064">
    <property type="protein sequence ID" value="KAJ5075575.1"/>
    <property type="molecule type" value="Genomic_DNA"/>
</dbReference>
<proteinExistence type="predicted"/>
<dbReference type="AlphaFoldDB" id="A0A9Q0LQT2"/>
<gene>
    <name evidence="1" type="ORF">M0811_07145</name>
</gene>
<comment type="caution">
    <text evidence="1">The sequence shown here is derived from an EMBL/GenBank/DDBJ whole genome shotgun (WGS) entry which is preliminary data.</text>
</comment>
<evidence type="ECO:0000313" key="1">
    <source>
        <dbReference type="EMBL" id="KAJ5075575.1"/>
    </source>
</evidence>